<keyword evidence="3" id="KW-0134">Cell wall</keyword>
<evidence type="ECO:0000256" key="6">
    <source>
        <dbReference type="ARBA" id="ARBA00023295"/>
    </source>
</evidence>
<dbReference type="SUPFAM" id="SSF51126">
    <property type="entry name" value="Pectin lyase-like"/>
    <property type="match status" value="1"/>
</dbReference>
<dbReference type="InterPro" id="IPR000743">
    <property type="entry name" value="Glyco_hydro_28"/>
</dbReference>
<evidence type="ECO:0000256" key="12">
    <source>
        <dbReference type="ARBA" id="ARBA00068298"/>
    </source>
</evidence>
<reference evidence="18" key="1">
    <citation type="submission" date="2025-08" db="UniProtKB">
        <authorList>
            <consortium name="RefSeq"/>
        </authorList>
    </citation>
    <scope>IDENTIFICATION</scope>
</reference>
<dbReference type="GO" id="GO:0047911">
    <property type="term" value="F:galacturan 1,4-alpha-galacturonidase activity"/>
    <property type="evidence" value="ECO:0007669"/>
    <property type="project" value="UniProtKB-EC"/>
</dbReference>
<evidence type="ECO:0000313" key="17">
    <source>
        <dbReference type="Proteomes" id="UP000504607"/>
    </source>
</evidence>
<evidence type="ECO:0000256" key="11">
    <source>
        <dbReference type="ARBA" id="ARBA00057651"/>
    </source>
</evidence>
<dbReference type="Pfam" id="PF00295">
    <property type="entry name" value="Glyco_hydro_28"/>
    <property type="match status" value="1"/>
</dbReference>
<dbReference type="InParanoid" id="A0A6I9QR39"/>
<evidence type="ECO:0000256" key="10">
    <source>
        <dbReference type="ARBA" id="ARBA00048766"/>
    </source>
</evidence>
<dbReference type="PROSITE" id="PS00502">
    <property type="entry name" value="POLYGALACTURONASE"/>
    <property type="match status" value="1"/>
</dbReference>
<dbReference type="OrthoDB" id="187139at2759"/>
<dbReference type="AlphaFoldDB" id="A0A6I9QR39"/>
<comment type="function">
    <text evidence="11">May function in depolymerizing pectin during pollen development, germination, and tube growth. Acts as an exo-polygalacturonase.</text>
</comment>
<dbReference type="EC" id="3.2.1.67" evidence="8"/>
<keyword evidence="5 15" id="KW-0378">Hydrolase</keyword>
<dbReference type="GO" id="GO:0004650">
    <property type="term" value="F:polygalacturonase activity"/>
    <property type="evidence" value="ECO:0007669"/>
    <property type="project" value="InterPro"/>
</dbReference>
<keyword evidence="6 15" id="KW-0326">Glycosidase</keyword>
<protein>
    <recommendedName>
        <fullName evidence="12">Exopolygalacturonase</fullName>
        <ecNumber evidence="8">3.2.1.67</ecNumber>
    </recommendedName>
    <alternativeName>
        <fullName evidence="9">Galacturan 1,4-alpha-galacturonidase</fullName>
    </alternativeName>
    <alternativeName>
        <fullName evidence="13">Pectinase</fullName>
    </alternativeName>
</protein>
<evidence type="ECO:0000256" key="2">
    <source>
        <dbReference type="ARBA" id="ARBA00008834"/>
    </source>
</evidence>
<dbReference type="PANTHER" id="PTHR31375">
    <property type="match status" value="1"/>
</dbReference>
<dbReference type="RefSeq" id="XP_010913952.1">
    <property type="nucleotide sequence ID" value="XM_010915650.2"/>
</dbReference>
<keyword evidence="16" id="KW-0732">Signal</keyword>
<comment type="similarity">
    <text evidence="2 15">Belongs to the glycosyl hydrolase 28 family.</text>
</comment>
<evidence type="ECO:0000256" key="8">
    <source>
        <dbReference type="ARBA" id="ARBA00038933"/>
    </source>
</evidence>
<dbReference type="GO" id="GO:0005975">
    <property type="term" value="P:carbohydrate metabolic process"/>
    <property type="evidence" value="ECO:0007669"/>
    <property type="project" value="InterPro"/>
</dbReference>
<feature type="signal peptide" evidence="16">
    <location>
        <begin position="1"/>
        <end position="26"/>
    </location>
</feature>
<accession>A0A6I9QR39</accession>
<organism evidence="17 18">
    <name type="scientific">Elaeis guineensis var. tenera</name>
    <name type="common">Oil palm</name>
    <dbReference type="NCBI Taxonomy" id="51953"/>
    <lineage>
        <taxon>Eukaryota</taxon>
        <taxon>Viridiplantae</taxon>
        <taxon>Streptophyta</taxon>
        <taxon>Embryophyta</taxon>
        <taxon>Tracheophyta</taxon>
        <taxon>Spermatophyta</taxon>
        <taxon>Magnoliopsida</taxon>
        <taxon>Liliopsida</taxon>
        <taxon>Arecaceae</taxon>
        <taxon>Arecoideae</taxon>
        <taxon>Cocoseae</taxon>
        <taxon>Elaeidinae</taxon>
        <taxon>Elaeis</taxon>
    </lineage>
</organism>
<keyword evidence="4" id="KW-0964">Secreted</keyword>
<proteinExistence type="inferred from homology"/>
<dbReference type="Gene3D" id="2.160.20.10">
    <property type="entry name" value="Single-stranded right-handed beta-helix, Pectin lyase-like"/>
    <property type="match status" value="1"/>
</dbReference>
<evidence type="ECO:0000256" key="14">
    <source>
        <dbReference type="PROSITE-ProRule" id="PRU10052"/>
    </source>
</evidence>
<dbReference type="InterPro" id="IPR011050">
    <property type="entry name" value="Pectin_lyase_fold/virulence"/>
</dbReference>
<evidence type="ECO:0000256" key="13">
    <source>
        <dbReference type="ARBA" id="ARBA00083621"/>
    </source>
</evidence>
<evidence type="ECO:0000256" key="7">
    <source>
        <dbReference type="ARBA" id="ARBA00023316"/>
    </source>
</evidence>
<evidence type="ECO:0000256" key="5">
    <source>
        <dbReference type="ARBA" id="ARBA00022801"/>
    </source>
</evidence>
<name>A0A6I9QR39_ELAGV</name>
<dbReference type="InterPro" id="IPR012334">
    <property type="entry name" value="Pectin_lyas_fold"/>
</dbReference>
<dbReference type="SMART" id="SM00710">
    <property type="entry name" value="PbH1"/>
    <property type="match status" value="5"/>
</dbReference>
<keyword evidence="7" id="KW-0961">Cell wall biogenesis/degradation</keyword>
<comment type="catalytic activity">
    <reaction evidence="10">
        <text>[(1-&gt;4)-alpha-D-galacturonosyl](n) + H2O = alpha-D-galacturonate + [(1-&gt;4)-alpha-D-galacturonosyl](n-1)</text>
        <dbReference type="Rhea" id="RHEA:14117"/>
        <dbReference type="Rhea" id="RHEA-COMP:14570"/>
        <dbReference type="Rhea" id="RHEA-COMP:14572"/>
        <dbReference type="ChEBI" id="CHEBI:15377"/>
        <dbReference type="ChEBI" id="CHEBI:58658"/>
        <dbReference type="ChEBI" id="CHEBI:140523"/>
        <dbReference type="EC" id="3.2.1.67"/>
    </reaction>
</comment>
<evidence type="ECO:0000256" key="3">
    <source>
        <dbReference type="ARBA" id="ARBA00022512"/>
    </source>
</evidence>
<sequence>MELKRTWLISALLLLIFISNVVQIDGRRHGRGRLVGRIFRRRHALGAIAQSQTIQRKRIAAFNVKKFGAAADGKSDDSAAFLKAWETACPLEGRKKIVIPRGEYLVNPIRFEGPCNGLMEVLLSGVVKAQPDINVFNQQGHKEWITFNHIDRLLITGAGTFDGQGSYAWQHNTCSKKKDCSLLPGNLRLNFVARATVRGISVVDSKSFQMTIFGSNNVRIHRIKIIAPEEAPNTDGIHIGNSTNVRITDSEIGTGDDCISVGPGSRQILVSGVSCGPGHGISIGSLGRYHNEPDVSGVTVKNCTLTGTTNGLRVKTWQNSESSRASDFHFENVVMNGVQNPIIVDQEYCPVGNCEKGAPSLVEISNVTFQNIRGTSASRMAVHLFCSKTVNCKNVILQDIDLKFVDANSPSLAQCYYAQGTATGYMNPPSCFS</sequence>
<evidence type="ECO:0000313" key="18">
    <source>
        <dbReference type="RefSeq" id="XP_010913952.1"/>
    </source>
</evidence>
<evidence type="ECO:0000256" key="1">
    <source>
        <dbReference type="ARBA" id="ARBA00004191"/>
    </source>
</evidence>
<evidence type="ECO:0000256" key="9">
    <source>
        <dbReference type="ARBA" id="ARBA00043142"/>
    </source>
</evidence>
<dbReference type="FunFam" id="2.160.20.10:FF:000004">
    <property type="entry name" value="Pectin lyase-like superfamily protein"/>
    <property type="match status" value="1"/>
</dbReference>
<gene>
    <name evidence="18" type="primary">LOC105039487</name>
</gene>
<feature type="active site" evidence="14">
    <location>
        <position position="279"/>
    </location>
</feature>
<evidence type="ECO:0000256" key="15">
    <source>
        <dbReference type="RuleBase" id="RU361169"/>
    </source>
</evidence>
<comment type="subcellular location">
    <subcellularLocation>
        <location evidence="1">Secreted</location>
        <location evidence="1">Cell wall</location>
    </subcellularLocation>
</comment>
<keyword evidence="17" id="KW-1185">Reference proteome</keyword>
<evidence type="ECO:0000256" key="16">
    <source>
        <dbReference type="SAM" id="SignalP"/>
    </source>
</evidence>
<evidence type="ECO:0000256" key="4">
    <source>
        <dbReference type="ARBA" id="ARBA00022525"/>
    </source>
</evidence>
<feature type="chain" id="PRO_5026908752" description="Exopolygalacturonase" evidence="16">
    <location>
        <begin position="27"/>
        <end position="433"/>
    </location>
</feature>
<dbReference type="InterPro" id="IPR006626">
    <property type="entry name" value="PbH1"/>
</dbReference>
<dbReference type="Proteomes" id="UP000504607">
    <property type="component" value="Chromosome 2"/>
</dbReference>
<dbReference type="GO" id="GO:0071555">
    <property type="term" value="P:cell wall organization"/>
    <property type="evidence" value="ECO:0007669"/>
    <property type="project" value="UniProtKB-KW"/>
</dbReference>
<dbReference type="FunCoup" id="A0A6I9QR39">
    <property type="interactions" value="63"/>
</dbReference>